<evidence type="ECO:0000259" key="2">
    <source>
        <dbReference type="PROSITE" id="PS51208"/>
    </source>
</evidence>
<dbReference type="NCBIfam" id="TIGR01414">
    <property type="entry name" value="autotrans_barl"/>
    <property type="match status" value="1"/>
</dbReference>
<feature type="domain" description="Autotransporter" evidence="2">
    <location>
        <begin position="777"/>
        <end position="1059"/>
    </location>
</feature>
<reference evidence="3" key="1">
    <citation type="submission" date="2019-02" db="EMBL/GenBank/DDBJ databases">
        <authorList>
            <person name="Gruber-Vodicka R. H."/>
            <person name="Seah K. B. B."/>
        </authorList>
    </citation>
    <scope>NUCLEOTIDE SEQUENCE</scope>
    <source>
        <strain evidence="3">BECK_M7</strain>
    </source>
</reference>
<dbReference type="EMBL" id="CAADFF010000053">
    <property type="protein sequence ID" value="VFJ94056.1"/>
    <property type="molecule type" value="Genomic_DNA"/>
</dbReference>
<sequence length="1059" mass="107161">MSSTLERKVFKNGVKPSRRIKKALVGGMSVAATAAMLGMSGQAMAADVEILGADVANAGAVTLGADSDKILSATPTNNPDFGKMNINASTNQATAEINIDESATLFIYDSDDSAAGILTAGFVDVADSKTFDVYLGSDGSGAGVTSGAVGVTLAITGTLGEAGAATKGGNIVFGSVSTLSAPVNGVVTVAGKVDMSIVKVIGANAGASTDGGTITATFGSATSKDSAVADKTFNVTGMEVTGGNGSDDNPKIGGAATVVVAGPATIGATGINVVAGNGGAHAGTAPTGGKASLKFNTDATSTGDILVKGGAGGAHADADAGKADVSFFGNIDATDKTLTVQGGAGGTNGDGGSATVTVRKAATFATIVLDDGAAGGTDKGDAILNVRNDAGQNIVGDIKGVAPGEGTLSIAQSQVDTAPTAATFKGTVGSGGKLGKIEIGNGTESASAVFEKAVEATTIELTAAENAVEKAIATFKGNVTADNLNLVGGTTAEATATFEADLDAAVSLNDKTATDGPTKLVFSGSVAQAIKKAITAQAPSEGTIEVTNAGGIVSFAETIGNATNKLKQITLGGTTVTVFSKAVNATALTMNGTTTFADDGHMAGASTLTFGNGSKIILGADVVAGDTVFGDGNGTITVNTAAVSDKKVAIEIKSALEGGKAIRLINSDMAYTTTTFDKDKFDIESNSPLFSYALSIDATANGSAMTGADATDVLILATQKDVDTSLSQANLNTGITHASHHMLASIGDSISSRMNFKRFEKFGGGFSYDKGVSSGDGAGMAPSSWVKTFGNWINQDSENGVGGYDADIYGFTAGMDAEVAKDFRLGVAFGYANADIDEDTVSGHGAKNGNADIDHYQVSIYGDYTDEKFYVEGMLGYAQNDHETSDVDYDNKVRKAEFDSEQYVASIGLGIPIYMGDDIFLTPKGSLTWTHLDTDNYTQTGTGIANLAVRPDDVDSVIASIGAEIHKKIKQDDGYIIPSAYAGISYDLADEESSHFITTIGSNAYNKSVKGIENEEFAGDVGLGLTYEVGEWSVGAKYDGKFKSGQDSHAATLQARYQF</sequence>
<accession>A0A450UNF5</accession>
<organism evidence="3">
    <name type="scientific">Candidatus Kentrum sp. LFY</name>
    <dbReference type="NCBI Taxonomy" id="2126342"/>
    <lineage>
        <taxon>Bacteria</taxon>
        <taxon>Pseudomonadati</taxon>
        <taxon>Pseudomonadota</taxon>
        <taxon>Gammaproteobacteria</taxon>
        <taxon>Candidatus Kentrum</taxon>
    </lineage>
</organism>
<evidence type="ECO:0000313" key="3">
    <source>
        <dbReference type="EMBL" id="VFJ94056.1"/>
    </source>
</evidence>
<dbReference type="Gene3D" id="2.40.128.130">
    <property type="entry name" value="Autotransporter beta-domain"/>
    <property type="match status" value="1"/>
</dbReference>
<dbReference type="PROSITE" id="PS51208">
    <property type="entry name" value="AUTOTRANSPORTER"/>
    <property type="match status" value="1"/>
</dbReference>
<feature type="signal peptide" evidence="1">
    <location>
        <begin position="1"/>
        <end position="45"/>
    </location>
</feature>
<protein>
    <submittedName>
        <fullName evidence="3">Outer membrane autotransporter barrel domain-containing protein</fullName>
    </submittedName>
</protein>
<name>A0A450UNF5_9GAMM</name>
<dbReference type="GO" id="GO:0019867">
    <property type="term" value="C:outer membrane"/>
    <property type="evidence" value="ECO:0007669"/>
    <property type="project" value="InterPro"/>
</dbReference>
<evidence type="ECO:0000256" key="1">
    <source>
        <dbReference type="SAM" id="SignalP"/>
    </source>
</evidence>
<dbReference type="InterPro" id="IPR036709">
    <property type="entry name" value="Autotransporte_beta_dom_sf"/>
</dbReference>
<dbReference type="AlphaFoldDB" id="A0A450UNF5"/>
<keyword evidence="1" id="KW-0732">Signal</keyword>
<proteinExistence type="predicted"/>
<dbReference type="SUPFAM" id="SSF103515">
    <property type="entry name" value="Autotransporter"/>
    <property type="match status" value="1"/>
</dbReference>
<dbReference type="SMART" id="SM00869">
    <property type="entry name" value="Autotransporter"/>
    <property type="match status" value="1"/>
</dbReference>
<dbReference type="InterPro" id="IPR005546">
    <property type="entry name" value="Autotransporte_beta"/>
</dbReference>
<feature type="chain" id="PRO_5019505696" evidence="1">
    <location>
        <begin position="46"/>
        <end position="1059"/>
    </location>
</feature>
<dbReference type="InterPro" id="IPR006315">
    <property type="entry name" value="OM_autotransptr_brl_dom"/>
</dbReference>
<dbReference type="Pfam" id="PF03797">
    <property type="entry name" value="Autotransporter"/>
    <property type="match status" value="1"/>
</dbReference>
<gene>
    <name evidence="3" type="ORF">BECKLFY1418B_GA0070995_10532</name>
</gene>